<dbReference type="Proteomes" id="UP000030392">
    <property type="component" value="Unassembled WGS sequence"/>
</dbReference>
<name>A0A0A2C857_PROMR</name>
<dbReference type="EMBL" id="JNAX01000001">
    <property type="protein sequence ID" value="KGG22508.1"/>
    <property type="molecule type" value="Genomic_DNA"/>
</dbReference>
<dbReference type="GO" id="GO:0030288">
    <property type="term" value="C:outer membrane-bounded periplasmic space"/>
    <property type="evidence" value="ECO:0007669"/>
    <property type="project" value="TreeGrafter"/>
</dbReference>
<dbReference type="PANTHER" id="PTHR32060:SF22">
    <property type="entry name" value="CARBOXYL-TERMINAL-PROCESSING PEPTIDASE 3, CHLOROPLASTIC"/>
    <property type="match status" value="1"/>
</dbReference>
<feature type="signal peptide" evidence="1">
    <location>
        <begin position="1"/>
        <end position="20"/>
    </location>
</feature>
<dbReference type="CDD" id="cd06782">
    <property type="entry name" value="cpPDZ_CPP-like"/>
    <property type="match status" value="1"/>
</dbReference>
<dbReference type="GO" id="GO:0006508">
    <property type="term" value="P:proteolysis"/>
    <property type="evidence" value="ECO:0007669"/>
    <property type="project" value="UniProtKB-KW"/>
</dbReference>
<dbReference type="InterPro" id="IPR036034">
    <property type="entry name" value="PDZ_sf"/>
</dbReference>
<dbReference type="InterPro" id="IPR001478">
    <property type="entry name" value="PDZ"/>
</dbReference>
<dbReference type="SUPFAM" id="SSF50156">
    <property type="entry name" value="PDZ domain-like"/>
    <property type="match status" value="1"/>
</dbReference>
<evidence type="ECO:0000313" key="4">
    <source>
        <dbReference type="Proteomes" id="UP000030392"/>
    </source>
</evidence>
<organism evidence="3 4">
    <name type="scientific">Prochlorococcus marinus str. PAC1</name>
    <dbReference type="NCBI Taxonomy" id="59924"/>
    <lineage>
        <taxon>Bacteria</taxon>
        <taxon>Bacillati</taxon>
        <taxon>Cyanobacteriota</taxon>
        <taxon>Cyanophyceae</taxon>
        <taxon>Synechococcales</taxon>
        <taxon>Prochlorococcaceae</taxon>
        <taxon>Prochlorococcus</taxon>
    </lineage>
</organism>
<reference evidence="4" key="1">
    <citation type="journal article" date="2014" name="Sci. Data">
        <title>Genomes of diverse isolates of the marine cyanobacterium Prochlorococcus.</title>
        <authorList>
            <person name="Biller S."/>
            <person name="Berube P."/>
            <person name="Thompson J."/>
            <person name="Kelly L."/>
            <person name="Roggensack S."/>
            <person name="Awad L."/>
            <person name="Roache-Johnson K."/>
            <person name="Ding H."/>
            <person name="Giovannoni S.J."/>
            <person name="Moore L.R."/>
            <person name="Chisholm S.W."/>
        </authorList>
    </citation>
    <scope>NUCLEOTIDE SEQUENCE [LARGE SCALE GENOMIC DNA]</scope>
    <source>
        <strain evidence="4">PAC1</strain>
    </source>
</reference>
<keyword evidence="1" id="KW-0732">Signal</keyword>
<protein>
    <submittedName>
        <fullName evidence="3">Carboxyl-terminal processing protease</fullName>
    </submittedName>
</protein>
<dbReference type="GO" id="GO:0007165">
    <property type="term" value="P:signal transduction"/>
    <property type="evidence" value="ECO:0007669"/>
    <property type="project" value="TreeGrafter"/>
</dbReference>
<dbReference type="Pfam" id="PF00595">
    <property type="entry name" value="PDZ"/>
    <property type="match status" value="1"/>
</dbReference>
<keyword evidence="3" id="KW-0378">Hydrolase</keyword>
<dbReference type="PROSITE" id="PS50106">
    <property type="entry name" value="PDZ"/>
    <property type="match status" value="1"/>
</dbReference>
<accession>A0A0A2C857</accession>
<keyword evidence="3" id="KW-0645">Protease</keyword>
<evidence type="ECO:0000313" key="3">
    <source>
        <dbReference type="EMBL" id="KGG22508.1"/>
    </source>
</evidence>
<evidence type="ECO:0000259" key="2">
    <source>
        <dbReference type="PROSITE" id="PS50106"/>
    </source>
</evidence>
<gene>
    <name evidence="3" type="ORF">EV03_0025</name>
</gene>
<dbReference type="AlphaFoldDB" id="A0A0A2C857"/>
<dbReference type="RefSeq" id="WP_036904050.1">
    <property type="nucleotide sequence ID" value="NZ_CP138967.1"/>
</dbReference>
<evidence type="ECO:0000256" key="1">
    <source>
        <dbReference type="SAM" id="SignalP"/>
    </source>
</evidence>
<comment type="caution">
    <text evidence="3">The sequence shown here is derived from an EMBL/GenBank/DDBJ whole genome shotgun (WGS) entry which is preliminary data.</text>
</comment>
<dbReference type="PANTHER" id="PTHR32060">
    <property type="entry name" value="TAIL-SPECIFIC PROTEASE"/>
    <property type="match status" value="1"/>
</dbReference>
<dbReference type="SMART" id="SM00228">
    <property type="entry name" value="PDZ"/>
    <property type="match status" value="1"/>
</dbReference>
<sequence>MKRLLLSLLAALALPTAAQAEISDEIHKRCLDARDYSGCVRTNQSLSLKLKKEITGIGVNLFLNTETSEITIQSIINGTPASNADIELGDVILEVDGKSTKGVGIEEAIELIKGPKDKPVKLVLGRTNEKGKRKKIKIRLVRDTFEIPNNEYFNQMKIREWFNRELPSDLDPMLQRNGKSLR</sequence>
<dbReference type="GO" id="GO:0004175">
    <property type="term" value="F:endopeptidase activity"/>
    <property type="evidence" value="ECO:0007669"/>
    <property type="project" value="TreeGrafter"/>
</dbReference>
<feature type="chain" id="PRO_5001985816" evidence="1">
    <location>
        <begin position="21"/>
        <end position="182"/>
    </location>
</feature>
<dbReference type="Gene3D" id="2.30.42.10">
    <property type="match status" value="1"/>
</dbReference>
<feature type="domain" description="PDZ" evidence="2">
    <location>
        <begin position="47"/>
        <end position="113"/>
    </location>
</feature>
<proteinExistence type="predicted"/>